<dbReference type="Proteomes" id="UP000646211">
    <property type="component" value="Unassembled WGS sequence"/>
</dbReference>
<organism evidence="1 2">
    <name type="scientific">Flavobacterium soyangense</name>
    <dbReference type="NCBI Taxonomy" id="2023265"/>
    <lineage>
        <taxon>Bacteria</taxon>
        <taxon>Pseudomonadati</taxon>
        <taxon>Bacteroidota</taxon>
        <taxon>Flavobacteriia</taxon>
        <taxon>Flavobacteriales</taxon>
        <taxon>Flavobacteriaceae</taxon>
        <taxon>Flavobacterium</taxon>
    </lineage>
</organism>
<keyword evidence="2" id="KW-1185">Reference proteome</keyword>
<evidence type="ECO:0000313" key="1">
    <source>
        <dbReference type="EMBL" id="MBF2708791.1"/>
    </source>
</evidence>
<dbReference type="AlphaFoldDB" id="A0A930UCI3"/>
<reference evidence="1" key="1">
    <citation type="submission" date="2020-11" db="EMBL/GenBank/DDBJ databases">
        <title>Genome of Flavobacterium soyangense.</title>
        <authorList>
            <person name="Liu Q."/>
            <person name="Xin Y.-H."/>
        </authorList>
    </citation>
    <scope>NUCLEOTIDE SEQUENCE</scope>
    <source>
        <strain evidence="1">CGMCC 1.13493</strain>
    </source>
</reference>
<protein>
    <submittedName>
        <fullName evidence="1">Uncharacterized protein</fullName>
    </submittedName>
</protein>
<comment type="caution">
    <text evidence="1">The sequence shown here is derived from an EMBL/GenBank/DDBJ whole genome shotgun (WGS) entry which is preliminary data.</text>
</comment>
<evidence type="ECO:0000313" key="2">
    <source>
        <dbReference type="Proteomes" id="UP000646211"/>
    </source>
</evidence>
<accession>A0A930UCI3</accession>
<gene>
    <name evidence="1" type="ORF">IR213_09335</name>
</gene>
<dbReference type="CDD" id="cd22641">
    <property type="entry name" value="C24-like"/>
    <property type="match status" value="1"/>
</dbReference>
<proteinExistence type="predicted"/>
<sequence length="260" mass="27961">MNTMNFGNTGGFPMSTRILDELQTAFSIFNALGAIAGDKTIISGCVTTGSIVSPGVVCINGEVLEFRGGTAQTKVKIVEVVENLLFEDNISKPVIKTRYVTFGTGVGAMDWVDFKAGFPTKNIDTLVARITALEARPLVGNIPIDLIALWGRPANEIPPLWVEYIGLAGRTPVGFSATDADFDVVGKVGGAKSKTLSIGNLPKHKFTYKKAVPGRGYKPENTDFPLGSLQDADTNELGNDESFSLLNPYRVVHFIQYKGV</sequence>
<dbReference type="EMBL" id="JADHEC010000018">
    <property type="protein sequence ID" value="MBF2708791.1"/>
    <property type="molecule type" value="Genomic_DNA"/>
</dbReference>
<name>A0A930UCI3_9FLAO</name>
<dbReference type="RefSeq" id="WP_194312043.1">
    <property type="nucleotide sequence ID" value="NZ_JADHEC010000018.1"/>
</dbReference>